<proteinExistence type="predicted"/>
<dbReference type="Ensembl" id="ENSGACT00000023393.1">
    <property type="protein sequence ID" value="ENSGACP00000023347.1"/>
    <property type="gene ID" value="ENSGACG00000017669.1"/>
</dbReference>
<protein>
    <submittedName>
        <fullName evidence="2">Uncharacterized protein</fullName>
    </submittedName>
</protein>
<accession>G3Q0F5</accession>
<evidence type="ECO:0000313" key="2">
    <source>
        <dbReference type="Ensembl" id="ENSGACP00000023347.1"/>
    </source>
</evidence>
<organism evidence="2">
    <name type="scientific">Gasterosteus aculeatus</name>
    <name type="common">Three-spined stickleback</name>
    <dbReference type="NCBI Taxonomy" id="69293"/>
    <lineage>
        <taxon>Eukaryota</taxon>
        <taxon>Metazoa</taxon>
        <taxon>Chordata</taxon>
        <taxon>Craniata</taxon>
        <taxon>Vertebrata</taxon>
        <taxon>Euteleostomi</taxon>
        <taxon>Actinopterygii</taxon>
        <taxon>Neopterygii</taxon>
        <taxon>Teleostei</taxon>
        <taxon>Neoteleostei</taxon>
        <taxon>Acanthomorphata</taxon>
        <taxon>Eupercaria</taxon>
        <taxon>Perciformes</taxon>
        <taxon>Cottioidei</taxon>
        <taxon>Gasterosteales</taxon>
        <taxon>Gasterosteidae</taxon>
        <taxon>Gasterosteus</taxon>
    </lineage>
</organism>
<dbReference type="AlphaFoldDB" id="G3Q0F5"/>
<reference evidence="2" key="2">
    <citation type="submission" date="2024-04" db="UniProtKB">
        <authorList>
            <consortium name="Ensembl"/>
        </authorList>
    </citation>
    <scope>IDENTIFICATION</scope>
</reference>
<sequence length="111" mass="12672">MWNTRRLKYFLTPPRTLLHLFPSRAAAPGWVWALAGRGPMPGGPMPPPAGSKGLNISARKAWTNMKRLRIWKVLLRPRGSTTMLRRTGRPMEKRLAPAVTTPLARPRRRRK</sequence>
<name>G3Q0F5_GASAC</name>
<feature type="region of interest" description="Disordered" evidence="1">
    <location>
        <begin position="81"/>
        <end position="111"/>
    </location>
</feature>
<dbReference type="InParanoid" id="G3Q0F5"/>
<evidence type="ECO:0000256" key="1">
    <source>
        <dbReference type="SAM" id="MobiDB-lite"/>
    </source>
</evidence>
<dbReference type="Bgee" id="ENSGACG00000017669">
    <property type="expression patterns" value="Expressed in spleen and 1 other cell type or tissue"/>
</dbReference>
<reference evidence="2" key="1">
    <citation type="submission" date="2006-01" db="EMBL/GenBank/DDBJ databases">
        <authorList>
            <person name="Lindblad-Toh K."/>
            <person name="Mauceli E."/>
            <person name="Grabherr M."/>
            <person name="Chang J.L."/>
            <person name="Lander E.S."/>
        </authorList>
    </citation>
    <scope>NUCLEOTIDE SEQUENCE [LARGE SCALE GENOMIC DNA]</scope>
</reference>